<protein>
    <submittedName>
        <fullName evidence="1">Uncharacterized protein</fullName>
    </submittedName>
</protein>
<gene>
    <name evidence="1" type="ORF">SDC9_188419</name>
</gene>
<proteinExistence type="predicted"/>
<dbReference type="EMBL" id="VSSQ01097576">
    <property type="protein sequence ID" value="MPN40879.1"/>
    <property type="molecule type" value="Genomic_DNA"/>
</dbReference>
<name>A0A645HRP0_9ZZZZ</name>
<evidence type="ECO:0000313" key="1">
    <source>
        <dbReference type="EMBL" id="MPN40879.1"/>
    </source>
</evidence>
<comment type="caution">
    <text evidence="1">The sequence shown here is derived from an EMBL/GenBank/DDBJ whole genome shotgun (WGS) entry which is preliminary data.</text>
</comment>
<organism evidence="1">
    <name type="scientific">bioreactor metagenome</name>
    <dbReference type="NCBI Taxonomy" id="1076179"/>
    <lineage>
        <taxon>unclassified sequences</taxon>
        <taxon>metagenomes</taxon>
        <taxon>ecological metagenomes</taxon>
    </lineage>
</organism>
<dbReference type="AlphaFoldDB" id="A0A645HRP0"/>
<sequence length="75" mass="7428">MSCDQERITSPVATANMWVTLINFAVGKINPAAGVLTGQFAIATQSGASAVALANGDGTAATAIPGVSIINPAIK</sequence>
<accession>A0A645HRP0</accession>
<reference evidence="1" key="1">
    <citation type="submission" date="2019-08" db="EMBL/GenBank/DDBJ databases">
        <authorList>
            <person name="Kucharzyk K."/>
            <person name="Murdoch R.W."/>
            <person name="Higgins S."/>
            <person name="Loffler F."/>
        </authorList>
    </citation>
    <scope>NUCLEOTIDE SEQUENCE</scope>
</reference>